<name>A0A0I9UVP1_9MYCO</name>
<organism evidence="2 3">
    <name type="scientific">Mycobacterium haemophilum</name>
    <dbReference type="NCBI Taxonomy" id="29311"/>
    <lineage>
        <taxon>Bacteria</taxon>
        <taxon>Bacillati</taxon>
        <taxon>Actinomycetota</taxon>
        <taxon>Actinomycetes</taxon>
        <taxon>Mycobacteriales</taxon>
        <taxon>Mycobacteriaceae</taxon>
        <taxon>Mycobacterium</taxon>
    </lineage>
</organism>
<dbReference type="NCBIfam" id="NF008528">
    <property type="entry name" value="PRK11463.1-2"/>
    <property type="match status" value="1"/>
</dbReference>
<keyword evidence="1" id="KW-0472">Membrane</keyword>
<dbReference type="GO" id="GO:0016020">
    <property type="term" value="C:membrane"/>
    <property type="evidence" value="ECO:0007669"/>
    <property type="project" value="InterPro"/>
</dbReference>
<dbReference type="EMBL" id="LDPR01000021">
    <property type="protein sequence ID" value="KLO34805.1"/>
    <property type="molecule type" value="Genomic_DNA"/>
</dbReference>
<feature type="transmembrane region" description="Helical" evidence="1">
    <location>
        <begin position="31"/>
        <end position="53"/>
    </location>
</feature>
<keyword evidence="3" id="KW-1185">Reference proteome</keyword>
<keyword evidence="1" id="KW-1133">Transmembrane helix</keyword>
<proteinExistence type="predicted"/>
<dbReference type="PATRIC" id="fig|29311.18.peg.2461"/>
<accession>A0A0I9UVP1</accession>
<keyword evidence="1" id="KW-0812">Transmembrane</keyword>
<dbReference type="STRING" id="1202450.B586_10850"/>
<dbReference type="PANTHER" id="PTHR35335:SF1">
    <property type="entry name" value="UPF0716 PROTEIN FXSA"/>
    <property type="match status" value="1"/>
</dbReference>
<dbReference type="RefSeq" id="WP_047316376.1">
    <property type="nucleotide sequence ID" value="NZ_LDPQ01000026.1"/>
</dbReference>
<dbReference type="Pfam" id="PF04186">
    <property type="entry name" value="FxsA"/>
    <property type="match status" value="1"/>
</dbReference>
<gene>
    <name evidence="2" type="ORF">ABH38_17885</name>
</gene>
<protein>
    <submittedName>
        <fullName evidence="2">Exclusion suppressor FxsA</fullName>
    </submittedName>
</protein>
<reference evidence="2 3" key="1">
    <citation type="submission" date="2015-05" db="EMBL/GenBank/DDBJ databases">
        <title>Genome sequence of Mycobacterium haemophilum.</title>
        <authorList>
            <person name="Greninger A.L."/>
            <person name="Cunningham G."/>
            <person name="Miller S."/>
        </authorList>
    </citation>
    <scope>NUCLEOTIDE SEQUENCE [LARGE SCALE GENOMIC DNA]</scope>
    <source>
        <strain evidence="3">UC1</strain>
    </source>
</reference>
<dbReference type="OrthoDB" id="4641426at2"/>
<dbReference type="Proteomes" id="UP000036334">
    <property type="component" value="Unassembled WGS sequence"/>
</dbReference>
<dbReference type="InterPro" id="IPR007313">
    <property type="entry name" value="FxsA"/>
</dbReference>
<evidence type="ECO:0000256" key="1">
    <source>
        <dbReference type="SAM" id="Phobius"/>
    </source>
</evidence>
<comment type="caution">
    <text evidence="2">The sequence shown here is derived from an EMBL/GenBank/DDBJ whole genome shotgun (WGS) entry which is preliminary data.</text>
</comment>
<feature type="transmembrane region" description="Helical" evidence="1">
    <location>
        <begin position="73"/>
        <end position="99"/>
    </location>
</feature>
<dbReference type="AlphaFoldDB" id="A0A0I9UVP1"/>
<evidence type="ECO:0000313" key="3">
    <source>
        <dbReference type="Proteomes" id="UP000036334"/>
    </source>
</evidence>
<evidence type="ECO:0000313" key="2">
    <source>
        <dbReference type="EMBL" id="KLO34805.1"/>
    </source>
</evidence>
<feature type="transmembrane region" description="Helical" evidence="1">
    <location>
        <begin position="6"/>
        <end position="24"/>
    </location>
</feature>
<dbReference type="PANTHER" id="PTHR35335">
    <property type="entry name" value="UPF0716 PROTEIN FXSA"/>
    <property type="match status" value="1"/>
</dbReference>
<sequence>MVRRLFLIYAVVELAAILALVSTIGFGWTLWVLLAAVALGWGLLGPVGGWQVSARLVQLRSGLAEPRTAVSDGAVVTAATVLVLVPGLITTALGLLLLIPPIRAVARPGLTALAVRGFQRRVPLVTDMTATGDGSDFIEGEVVDVADVEAPILPQHPTVDPT</sequence>